<feature type="non-terminal residue" evidence="4">
    <location>
        <position position="1"/>
    </location>
</feature>
<accession>A0A8B6H8C5</accession>
<dbReference type="Proteomes" id="UP000596742">
    <property type="component" value="Unassembled WGS sequence"/>
</dbReference>
<gene>
    <name evidence="4" type="ORF">MGAL_10B077561</name>
</gene>
<evidence type="ECO:0000256" key="2">
    <source>
        <dbReference type="ARBA" id="ARBA00023043"/>
    </source>
</evidence>
<keyword evidence="2 3" id="KW-0040">ANK repeat</keyword>
<proteinExistence type="predicted"/>
<name>A0A8B6H8C5_MYTGA</name>
<dbReference type="PANTHER" id="PTHR24188">
    <property type="entry name" value="ANKYRIN REPEAT PROTEIN"/>
    <property type="match status" value="1"/>
</dbReference>
<dbReference type="SUPFAM" id="SSF48403">
    <property type="entry name" value="Ankyrin repeat"/>
    <property type="match status" value="1"/>
</dbReference>
<dbReference type="Pfam" id="PF12796">
    <property type="entry name" value="Ank_2"/>
    <property type="match status" value="1"/>
</dbReference>
<evidence type="ECO:0000256" key="3">
    <source>
        <dbReference type="PROSITE-ProRule" id="PRU00023"/>
    </source>
</evidence>
<dbReference type="InterPro" id="IPR036770">
    <property type="entry name" value="Ankyrin_rpt-contain_sf"/>
</dbReference>
<dbReference type="OrthoDB" id="6212044at2759"/>
<evidence type="ECO:0000256" key="1">
    <source>
        <dbReference type="ARBA" id="ARBA00022737"/>
    </source>
</evidence>
<organism evidence="4 5">
    <name type="scientific">Mytilus galloprovincialis</name>
    <name type="common">Mediterranean mussel</name>
    <dbReference type="NCBI Taxonomy" id="29158"/>
    <lineage>
        <taxon>Eukaryota</taxon>
        <taxon>Metazoa</taxon>
        <taxon>Spiralia</taxon>
        <taxon>Lophotrochozoa</taxon>
        <taxon>Mollusca</taxon>
        <taxon>Bivalvia</taxon>
        <taxon>Autobranchia</taxon>
        <taxon>Pteriomorphia</taxon>
        <taxon>Mytilida</taxon>
        <taxon>Mytiloidea</taxon>
        <taxon>Mytilidae</taxon>
        <taxon>Mytilinae</taxon>
        <taxon>Mytilus</taxon>
    </lineage>
</organism>
<evidence type="ECO:0000313" key="5">
    <source>
        <dbReference type="Proteomes" id="UP000596742"/>
    </source>
</evidence>
<dbReference type="Gene3D" id="1.25.40.20">
    <property type="entry name" value="Ankyrin repeat-containing domain"/>
    <property type="match status" value="1"/>
</dbReference>
<feature type="repeat" description="ANK" evidence="3">
    <location>
        <begin position="38"/>
        <end position="70"/>
    </location>
</feature>
<sequence length="70" mass="7881">DKMASWNEKLIKAASNGSLTDLKHFIEKGADLEYRGEDSFTPLLRSVFYGHIETVQYLVSVGSNKESKTE</sequence>
<protein>
    <submittedName>
        <fullName evidence="4">Uncharacterized protein</fullName>
    </submittedName>
</protein>
<reference evidence="4" key="1">
    <citation type="submission" date="2018-11" db="EMBL/GenBank/DDBJ databases">
        <authorList>
            <person name="Alioto T."/>
            <person name="Alioto T."/>
        </authorList>
    </citation>
    <scope>NUCLEOTIDE SEQUENCE</scope>
</reference>
<comment type="caution">
    <text evidence="4">The sequence shown here is derived from an EMBL/GenBank/DDBJ whole genome shotgun (WGS) entry which is preliminary data.</text>
</comment>
<dbReference type="InterPro" id="IPR002110">
    <property type="entry name" value="Ankyrin_rpt"/>
</dbReference>
<dbReference type="AlphaFoldDB" id="A0A8B6H8C5"/>
<evidence type="ECO:0000313" key="4">
    <source>
        <dbReference type="EMBL" id="VDI74694.1"/>
    </source>
</evidence>
<dbReference type="PANTHER" id="PTHR24188:SF29">
    <property type="entry name" value="GH09064P"/>
    <property type="match status" value="1"/>
</dbReference>
<keyword evidence="5" id="KW-1185">Reference proteome</keyword>
<dbReference type="EMBL" id="UYJE01009589">
    <property type="protein sequence ID" value="VDI74694.1"/>
    <property type="molecule type" value="Genomic_DNA"/>
</dbReference>
<keyword evidence="1" id="KW-0677">Repeat</keyword>
<dbReference type="PROSITE" id="PS50088">
    <property type="entry name" value="ANK_REPEAT"/>
    <property type="match status" value="1"/>
</dbReference>
<dbReference type="PROSITE" id="PS50297">
    <property type="entry name" value="ANK_REP_REGION"/>
    <property type="match status" value="1"/>
</dbReference>
<feature type="non-terminal residue" evidence="4">
    <location>
        <position position="70"/>
    </location>
</feature>